<feature type="region of interest" description="Disordered" evidence="1">
    <location>
        <begin position="80"/>
        <end position="100"/>
    </location>
</feature>
<evidence type="ECO:0000256" key="1">
    <source>
        <dbReference type="SAM" id="MobiDB-lite"/>
    </source>
</evidence>
<protein>
    <submittedName>
        <fullName evidence="2">Uncharacterized protein</fullName>
    </submittedName>
</protein>
<gene>
    <name evidence="2" type="ORF">GCM10011514_24260</name>
</gene>
<dbReference type="Proteomes" id="UP000609064">
    <property type="component" value="Unassembled WGS sequence"/>
</dbReference>
<dbReference type="AlphaFoldDB" id="A0A917DPT9"/>
<comment type="caution">
    <text evidence="2">The sequence shown here is derived from an EMBL/GenBank/DDBJ whole genome shotgun (WGS) entry which is preliminary data.</text>
</comment>
<dbReference type="RefSeq" id="WP_188766351.1">
    <property type="nucleotide sequence ID" value="NZ_BMKK01000004.1"/>
</dbReference>
<feature type="compositionally biased region" description="Basic and acidic residues" evidence="1">
    <location>
        <begin position="81"/>
        <end position="90"/>
    </location>
</feature>
<keyword evidence="3" id="KW-1185">Reference proteome</keyword>
<organism evidence="2 3">
    <name type="scientific">Emticicia aquatilis</name>
    <dbReference type="NCBI Taxonomy" id="1537369"/>
    <lineage>
        <taxon>Bacteria</taxon>
        <taxon>Pseudomonadati</taxon>
        <taxon>Bacteroidota</taxon>
        <taxon>Cytophagia</taxon>
        <taxon>Cytophagales</taxon>
        <taxon>Leadbetterellaceae</taxon>
        <taxon>Emticicia</taxon>
    </lineage>
</organism>
<accession>A0A917DPT9</accession>
<reference evidence="2" key="1">
    <citation type="journal article" date="2014" name="Int. J. Syst. Evol. Microbiol.">
        <title>Complete genome sequence of Corynebacterium casei LMG S-19264T (=DSM 44701T), isolated from a smear-ripened cheese.</title>
        <authorList>
            <consortium name="US DOE Joint Genome Institute (JGI-PGF)"/>
            <person name="Walter F."/>
            <person name="Albersmeier A."/>
            <person name="Kalinowski J."/>
            <person name="Ruckert C."/>
        </authorList>
    </citation>
    <scope>NUCLEOTIDE SEQUENCE</scope>
    <source>
        <strain evidence="2">CGMCC 1.15958</strain>
    </source>
</reference>
<dbReference type="EMBL" id="BMKK01000004">
    <property type="protein sequence ID" value="GGD59438.1"/>
    <property type="molecule type" value="Genomic_DNA"/>
</dbReference>
<proteinExistence type="predicted"/>
<sequence length="131" mass="15071">MSNALLKYLLFLWILLLGVSSRANGFTRNISPTISPPERHTIVGHLNDVAAPYIHAPKPTFTLFSIEFFFEDIEEEIEEVEPNKNHDSTHNHTNKPSSGHLGLQSSYNYYYLSNQNLKDSKRYILNCVYLL</sequence>
<evidence type="ECO:0000313" key="2">
    <source>
        <dbReference type="EMBL" id="GGD59438.1"/>
    </source>
</evidence>
<reference evidence="2" key="2">
    <citation type="submission" date="2020-09" db="EMBL/GenBank/DDBJ databases">
        <authorList>
            <person name="Sun Q."/>
            <person name="Zhou Y."/>
        </authorList>
    </citation>
    <scope>NUCLEOTIDE SEQUENCE</scope>
    <source>
        <strain evidence="2">CGMCC 1.15958</strain>
    </source>
</reference>
<name>A0A917DPT9_9BACT</name>
<evidence type="ECO:0000313" key="3">
    <source>
        <dbReference type="Proteomes" id="UP000609064"/>
    </source>
</evidence>